<organism evidence="1 2">
    <name type="scientific">Pseudomonas syringae pv. tagetis</name>
    <dbReference type="NCBI Taxonomy" id="129140"/>
    <lineage>
        <taxon>Bacteria</taxon>
        <taxon>Pseudomonadati</taxon>
        <taxon>Pseudomonadota</taxon>
        <taxon>Gammaproteobacteria</taxon>
        <taxon>Pseudomonadales</taxon>
        <taxon>Pseudomonadaceae</taxon>
        <taxon>Pseudomonas</taxon>
    </lineage>
</organism>
<reference evidence="1 2" key="1">
    <citation type="submission" date="2015-09" db="EMBL/GenBank/DDBJ databases">
        <title>Genome announcement of multiple Pseudomonas syringae strains.</title>
        <authorList>
            <person name="Thakur S."/>
            <person name="Wang P.W."/>
            <person name="Gong Y."/>
            <person name="Weir B.S."/>
            <person name="Guttman D.S."/>
        </authorList>
    </citation>
    <scope>NUCLEOTIDE SEQUENCE [LARGE SCALE GENOMIC DNA]</scope>
    <source>
        <strain evidence="1 2">ICMP4091</strain>
    </source>
</reference>
<protein>
    <submittedName>
        <fullName evidence="1">Uncharacterized protein</fullName>
    </submittedName>
</protein>
<dbReference type="Proteomes" id="UP000050474">
    <property type="component" value="Unassembled WGS sequence"/>
</dbReference>
<accession>A0A0N8T4E2</accession>
<sequence length="52" mass="5594">MRVRNSESRHGGESLSARDELSACLANPSPMLLSGFLMPAIQVLPVSFRPAP</sequence>
<evidence type="ECO:0000313" key="1">
    <source>
        <dbReference type="EMBL" id="KPY88144.1"/>
    </source>
</evidence>
<evidence type="ECO:0000313" key="2">
    <source>
        <dbReference type="Proteomes" id="UP000050474"/>
    </source>
</evidence>
<comment type="caution">
    <text evidence="1">The sequence shown here is derived from an EMBL/GenBank/DDBJ whole genome shotgun (WGS) entry which is preliminary data.</text>
</comment>
<proteinExistence type="predicted"/>
<dbReference type="AlphaFoldDB" id="A0A0N8T4E2"/>
<name>A0A0N8T4E2_9PSED</name>
<dbReference type="PATRIC" id="fig|129140.3.peg.3352"/>
<gene>
    <name evidence="1" type="ORF">ALO44_100212</name>
</gene>
<dbReference type="EMBL" id="LJRM01000044">
    <property type="protein sequence ID" value="KPY88144.1"/>
    <property type="molecule type" value="Genomic_DNA"/>
</dbReference>